<dbReference type="OrthoDB" id="5423428at2759"/>
<sequence>MILANQLLNILDLPQTRLKAHDAMAMASMSMKRQYDRRHHTVFFSKGNHVYLRLHKGYSINSPVPKKVFQQFAGPFRAIERVSLRLGGLWY</sequence>
<gene>
    <name evidence="1" type="ORF">B0T10DRAFT_471097</name>
</gene>
<protein>
    <submittedName>
        <fullName evidence="1">Uncharacterized protein</fullName>
    </submittedName>
</protein>
<dbReference type="Proteomes" id="UP000777438">
    <property type="component" value="Unassembled WGS sequence"/>
</dbReference>
<proteinExistence type="predicted"/>
<name>A0A9P9AWL8_9HYPO</name>
<comment type="caution">
    <text evidence="1">The sequence shown here is derived from an EMBL/GenBank/DDBJ whole genome shotgun (WGS) entry which is preliminary data.</text>
</comment>
<reference evidence="1 2" key="1">
    <citation type="journal article" date="2021" name="Nat. Commun.">
        <title>Genetic determinants of endophytism in the Arabidopsis root mycobiome.</title>
        <authorList>
            <person name="Mesny F."/>
            <person name="Miyauchi S."/>
            <person name="Thiergart T."/>
            <person name="Pickel B."/>
            <person name="Atanasova L."/>
            <person name="Karlsson M."/>
            <person name="Huettel B."/>
            <person name="Barry K.W."/>
            <person name="Haridas S."/>
            <person name="Chen C."/>
            <person name="Bauer D."/>
            <person name="Andreopoulos W."/>
            <person name="Pangilinan J."/>
            <person name="LaButti K."/>
            <person name="Riley R."/>
            <person name="Lipzen A."/>
            <person name="Clum A."/>
            <person name="Drula E."/>
            <person name="Henrissat B."/>
            <person name="Kohler A."/>
            <person name="Grigoriev I.V."/>
            <person name="Martin F.M."/>
            <person name="Hacquard S."/>
        </authorList>
    </citation>
    <scope>NUCLEOTIDE SEQUENCE [LARGE SCALE GENOMIC DNA]</scope>
    <source>
        <strain evidence="1 2">MPI-CAGE-CH-0241</strain>
    </source>
</reference>
<evidence type="ECO:0000313" key="2">
    <source>
        <dbReference type="Proteomes" id="UP000777438"/>
    </source>
</evidence>
<keyword evidence="2" id="KW-1185">Reference proteome</keyword>
<feature type="non-terminal residue" evidence="1">
    <location>
        <position position="91"/>
    </location>
</feature>
<organism evidence="1 2">
    <name type="scientific">Thelonectria olida</name>
    <dbReference type="NCBI Taxonomy" id="1576542"/>
    <lineage>
        <taxon>Eukaryota</taxon>
        <taxon>Fungi</taxon>
        <taxon>Dikarya</taxon>
        <taxon>Ascomycota</taxon>
        <taxon>Pezizomycotina</taxon>
        <taxon>Sordariomycetes</taxon>
        <taxon>Hypocreomycetidae</taxon>
        <taxon>Hypocreales</taxon>
        <taxon>Nectriaceae</taxon>
        <taxon>Thelonectria</taxon>
    </lineage>
</organism>
<dbReference type="AlphaFoldDB" id="A0A9P9AWL8"/>
<accession>A0A9P9AWL8</accession>
<evidence type="ECO:0000313" key="1">
    <source>
        <dbReference type="EMBL" id="KAH6900587.1"/>
    </source>
</evidence>
<dbReference type="EMBL" id="JAGPYM010000001">
    <property type="protein sequence ID" value="KAH6900587.1"/>
    <property type="molecule type" value="Genomic_DNA"/>
</dbReference>